<sequence>MGFPANVFTFLTLLIKIRCHRPHSHLTAANLLLLHLTTADLLLLLFLPFKMAEAAAKMLWPFPTVLCPIANFCFYSSIYLSTLFMAALSVERYFGVVFPHCYNWRRRLLRTMAASAVLWVMALSHCSIIFVAEYHREFGVNGPEADGKGGLGVNGTKTWESGMENPSHVDPTGLKMGISHCLEVNGFDRGGFGLTKPDGFHTNVPNTSTADVTIPSGLKIPGADIYRISSPNTNLNNSSFKSSACTTPNTPHIPTTTLWTSQNPSETQRHRGYHCYDDFSQTQLQFVLPLCLELFLILFLIPSAITMFCYIHLIHALLTQPHIPLQKKYRTVGLAVVTMVNFGVCFGPYNISHVVGFVQQRSPEWRPYALLLTTLSAAIDPFIFYCSSSAVRRAVSGMVGAIRGTICGFWGWCWRRQCAPTWRRLWGK</sequence>
<protein>
    <recommendedName>
        <fullName evidence="7">G-protein coupled receptors family 1 profile domain-containing protein</fullName>
    </recommendedName>
</protein>
<dbReference type="InterPro" id="IPR017452">
    <property type="entry name" value="GPCR_Rhodpsn_7TM"/>
</dbReference>
<dbReference type="PANTHER" id="PTHR45822">
    <property type="entry name" value="FREE FATTY ACID RECEPTOR 2-RELATED"/>
    <property type="match status" value="1"/>
</dbReference>
<dbReference type="Gene3D" id="1.20.1070.10">
    <property type="entry name" value="Rhodopsin 7-helix transmembrane proteins"/>
    <property type="match status" value="2"/>
</dbReference>
<dbReference type="PROSITE" id="PS00237">
    <property type="entry name" value="G_PROTEIN_RECEP_F1_1"/>
    <property type="match status" value="1"/>
</dbReference>
<dbReference type="SUPFAM" id="SSF81321">
    <property type="entry name" value="Family A G protein-coupled receptor-like"/>
    <property type="match status" value="2"/>
</dbReference>
<evidence type="ECO:0000256" key="2">
    <source>
        <dbReference type="ARBA" id="ARBA00022692"/>
    </source>
</evidence>
<keyword evidence="3 6" id="KW-1133">Transmembrane helix</keyword>
<evidence type="ECO:0000256" key="6">
    <source>
        <dbReference type="SAM" id="Phobius"/>
    </source>
</evidence>
<dbReference type="Pfam" id="PF00001">
    <property type="entry name" value="7tm_1"/>
    <property type="match status" value="2"/>
</dbReference>
<dbReference type="Proteomes" id="UP000000539">
    <property type="component" value="Chromosome 31"/>
</dbReference>
<evidence type="ECO:0000259" key="7">
    <source>
        <dbReference type="PROSITE" id="PS50262"/>
    </source>
</evidence>
<organism evidence="8 9">
    <name type="scientific">Gallus gallus</name>
    <name type="common">Chicken</name>
    <dbReference type="NCBI Taxonomy" id="9031"/>
    <lineage>
        <taxon>Eukaryota</taxon>
        <taxon>Metazoa</taxon>
        <taxon>Chordata</taxon>
        <taxon>Craniata</taxon>
        <taxon>Vertebrata</taxon>
        <taxon>Euteleostomi</taxon>
        <taxon>Archelosauria</taxon>
        <taxon>Archosauria</taxon>
        <taxon>Dinosauria</taxon>
        <taxon>Saurischia</taxon>
        <taxon>Theropoda</taxon>
        <taxon>Coelurosauria</taxon>
        <taxon>Aves</taxon>
        <taxon>Neognathae</taxon>
        <taxon>Galloanserae</taxon>
        <taxon>Galliformes</taxon>
        <taxon>Phasianidae</taxon>
        <taxon>Phasianinae</taxon>
        <taxon>Gallus</taxon>
    </lineage>
</organism>
<dbReference type="Ensembl" id="ENSGALT00010012748.1">
    <property type="protein sequence ID" value="ENSGALP00010007312.1"/>
    <property type="gene ID" value="ENSGALG00010005365.1"/>
</dbReference>
<keyword evidence="5" id="KW-0675">Receptor</keyword>
<proteinExistence type="inferred from homology"/>
<dbReference type="PROSITE" id="PS50262">
    <property type="entry name" value="G_PROTEIN_RECEP_F1_2"/>
    <property type="match status" value="1"/>
</dbReference>
<evidence type="ECO:0000313" key="9">
    <source>
        <dbReference type="Proteomes" id="UP000000539"/>
    </source>
</evidence>
<keyword evidence="4 6" id="KW-0472">Membrane</keyword>
<dbReference type="GO" id="GO:0007186">
    <property type="term" value="P:G protein-coupled receptor signaling pathway"/>
    <property type="evidence" value="ECO:0000318"/>
    <property type="project" value="GO_Central"/>
</dbReference>
<dbReference type="AlphaFoldDB" id="A0A8V0XN90"/>
<comment type="similarity">
    <text evidence="5">Belongs to the G-protein coupled receptor 1 family.</text>
</comment>
<evidence type="ECO:0000256" key="1">
    <source>
        <dbReference type="ARBA" id="ARBA00004370"/>
    </source>
</evidence>
<dbReference type="FunCoup" id="A0A8V0XN90">
    <property type="interactions" value="341"/>
</dbReference>
<feature type="transmembrane region" description="Helical" evidence="6">
    <location>
        <begin position="69"/>
        <end position="90"/>
    </location>
</feature>
<feature type="transmembrane region" description="Helical" evidence="6">
    <location>
        <begin position="26"/>
        <end position="49"/>
    </location>
</feature>
<feature type="domain" description="G-protein coupled receptors family 1 profile" evidence="7">
    <location>
        <begin position="5"/>
        <end position="384"/>
    </location>
</feature>
<feature type="transmembrane region" description="Helical" evidence="6">
    <location>
        <begin position="286"/>
        <end position="311"/>
    </location>
</feature>
<evidence type="ECO:0000256" key="5">
    <source>
        <dbReference type="RuleBase" id="RU000688"/>
    </source>
</evidence>
<feature type="transmembrane region" description="Helical" evidence="6">
    <location>
        <begin position="369"/>
        <end position="388"/>
    </location>
</feature>
<accession>A0A8V0XN90</accession>
<keyword evidence="2 5" id="KW-0812">Transmembrane</keyword>
<keyword evidence="5" id="KW-0297">G-protein coupled receptor</keyword>
<dbReference type="GO" id="GO:0071398">
    <property type="term" value="P:cellular response to fatty acid"/>
    <property type="evidence" value="ECO:0000318"/>
    <property type="project" value="GO_Central"/>
</dbReference>
<reference evidence="8" key="2">
    <citation type="submission" date="2025-08" db="UniProtKB">
        <authorList>
            <consortium name="Ensembl"/>
        </authorList>
    </citation>
    <scope>IDENTIFICATION</scope>
    <source>
        <strain evidence="8">broiler</strain>
    </source>
</reference>
<reference evidence="8" key="3">
    <citation type="submission" date="2025-09" db="UniProtKB">
        <authorList>
            <consortium name="Ensembl"/>
        </authorList>
    </citation>
    <scope>IDENTIFICATION</scope>
    <source>
        <strain evidence="8">broiler</strain>
    </source>
</reference>
<dbReference type="InterPro" id="IPR000276">
    <property type="entry name" value="GPCR_Rhodpsn"/>
</dbReference>
<name>A0A8V0XN90_CHICK</name>
<dbReference type="GeneTree" id="ENSGT00990000203527"/>
<evidence type="ECO:0000313" key="8">
    <source>
        <dbReference type="Ensembl" id="ENSGALP00010007312.1"/>
    </source>
</evidence>
<reference evidence="8" key="1">
    <citation type="submission" date="2020-11" db="EMBL/GenBank/DDBJ databases">
        <title>Gallus gallus (Chicken) genome, bGalGal1, GRCg7b, maternal haplotype autosomes + Z &amp; W.</title>
        <authorList>
            <person name="Warren W."/>
            <person name="Formenti G."/>
            <person name="Fedrigo O."/>
            <person name="Haase B."/>
            <person name="Mountcastle J."/>
            <person name="Balacco J."/>
            <person name="Tracey A."/>
            <person name="Schneider V."/>
            <person name="Okimoto R."/>
            <person name="Cheng H."/>
            <person name="Hawken R."/>
            <person name="Howe K."/>
            <person name="Jarvis E.D."/>
        </authorList>
    </citation>
    <scope>NUCLEOTIDE SEQUENCE [LARGE SCALE GENOMIC DNA]</scope>
    <source>
        <strain evidence="8">Broiler</strain>
    </source>
</reference>
<comment type="subcellular location">
    <subcellularLocation>
        <location evidence="1">Membrane</location>
    </subcellularLocation>
</comment>
<feature type="transmembrane region" description="Helical" evidence="6">
    <location>
        <begin position="111"/>
        <end position="132"/>
    </location>
</feature>
<evidence type="ECO:0000256" key="3">
    <source>
        <dbReference type="ARBA" id="ARBA00022989"/>
    </source>
</evidence>
<evidence type="ECO:0000256" key="4">
    <source>
        <dbReference type="ARBA" id="ARBA00023136"/>
    </source>
</evidence>
<dbReference type="GO" id="GO:0004930">
    <property type="term" value="F:G protein-coupled receptor activity"/>
    <property type="evidence" value="ECO:0000318"/>
    <property type="project" value="GO_Central"/>
</dbReference>
<keyword evidence="9" id="KW-1185">Reference proteome</keyword>
<dbReference type="PRINTS" id="PR00237">
    <property type="entry name" value="GPCRRHODOPSN"/>
</dbReference>
<feature type="transmembrane region" description="Helical" evidence="6">
    <location>
        <begin position="332"/>
        <end position="349"/>
    </location>
</feature>
<dbReference type="PANTHER" id="PTHR45822:SF5">
    <property type="entry name" value="FREE FATTY ACID RECEPTOR 2"/>
    <property type="match status" value="1"/>
</dbReference>
<dbReference type="GO" id="GO:0005886">
    <property type="term" value="C:plasma membrane"/>
    <property type="evidence" value="ECO:0000318"/>
    <property type="project" value="GO_Central"/>
</dbReference>
<keyword evidence="5" id="KW-0807">Transducer</keyword>